<dbReference type="Proteomes" id="UP000078446">
    <property type="component" value="Unassembled WGS sequence"/>
</dbReference>
<dbReference type="PATRIC" id="fig|480.236.peg.261"/>
<proteinExistence type="predicted"/>
<comment type="caution">
    <text evidence="1">The sequence shown here is derived from an EMBL/GenBank/DDBJ whole genome shotgun (WGS) entry which is preliminary data.</text>
</comment>
<evidence type="ECO:0000313" key="1">
    <source>
        <dbReference type="EMBL" id="OAU97810.1"/>
    </source>
</evidence>
<evidence type="ECO:0000313" key="2">
    <source>
        <dbReference type="EMBL" id="OAU99382.1"/>
    </source>
</evidence>
<dbReference type="EMBL" id="LXHC01000005">
    <property type="protein sequence ID" value="OAU97810.1"/>
    <property type="molecule type" value="Genomic_DNA"/>
</dbReference>
<protein>
    <submittedName>
        <fullName evidence="1">Uncharacterized protein</fullName>
    </submittedName>
</protein>
<reference evidence="3 4" key="1">
    <citation type="journal article" date="2016" name="Genome Biol. Evol.">
        <title>Comparative Genomic Analyses of the Moraxella catarrhalis Serosensitive and Seroresistant Lineages Demonstrate Their Independent Evolution.</title>
        <authorList>
            <person name="Earl J.P."/>
            <person name="de Vries S.P."/>
            <person name="Ahmed A."/>
            <person name="Powell E."/>
            <person name="Schultz M.P."/>
            <person name="Hermans P.W."/>
            <person name="Hill D.J."/>
            <person name="Zhou Z."/>
            <person name="Constantinidou C.I."/>
            <person name="Hu F.Z."/>
            <person name="Bootsma H.J."/>
            <person name="Ehrlich G.D."/>
        </authorList>
    </citation>
    <scope>NUCLEOTIDE SEQUENCE [LARGE SCALE GENOMIC DNA]</scope>
    <source>
        <strain evidence="1 3">Z7542</strain>
        <strain evidence="2 4">Z7574</strain>
    </source>
</reference>
<keyword evidence="3" id="KW-1185">Reference proteome</keyword>
<evidence type="ECO:0000313" key="3">
    <source>
        <dbReference type="Proteomes" id="UP000078228"/>
    </source>
</evidence>
<name>A0A198UN94_MORCA</name>
<gene>
    <name evidence="2" type="ORF">AO382_2027</name>
    <name evidence="1" type="ORF">AO384_0496</name>
</gene>
<dbReference type="AlphaFoldDB" id="A0A198UN94"/>
<accession>A0A198UN94</accession>
<organism evidence="1 3">
    <name type="scientific">Moraxella catarrhalis</name>
    <name type="common">Branhamella catarrhalis</name>
    <dbReference type="NCBI Taxonomy" id="480"/>
    <lineage>
        <taxon>Bacteria</taxon>
        <taxon>Pseudomonadati</taxon>
        <taxon>Pseudomonadota</taxon>
        <taxon>Gammaproteobacteria</taxon>
        <taxon>Moraxellales</taxon>
        <taxon>Moraxellaceae</taxon>
        <taxon>Moraxella</taxon>
    </lineage>
</organism>
<evidence type="ECO:0000313" key="4">
    <source>
        <dbReference type="Proteomes" id="UP000078446"/>
    </source>
</evidence>
<sequence length="60" mass="6949">MLASIQPDKCYTFLKLFAKIEKIDQFLCNLATNIHLPTPIKLGKIALYMNHYNLNLRALK</sequence>
<dbReference type="EMBL" id="LXHE01000022">
    <property type="protein sequence ID" value="OAU99382.1"/>
    <property type="molecule type" value="Genomic_DNA"/>
</dbReference>
<dbReference type="Proteomes" id="UP000078228">
    <property type="component" value="Unassembled WGS sequence"/>
</dbReference>